<dbReference type="EMBL" id="JAIGNK010000001">
    <property type="protein sequence ID" value="MBX7456823.1"/>
    <property type="molecule type" value="Genomic_DNA"/>
</dbReference>
<proteinExistence type="predicted"/>
<reference evidence="2 3" key="1">
    <citation type="submission" date="2021-08" db="EMBL/GenBank/DDBJ databases">
        <title>Comparative Genomics Analysis of the Genus Qipengyuania Reveals Extensive Genetic Diversity and Metabolic Versatility, Including the Description of Fifteen Novel Species.</title>
        <authorList>
            <person name="Liu Y."/>
        </authorList>
    </citation>
    <scope>NUCLEOTIDE SEQUENCE [LARGE SCALE GENOMIC DNA]</scope>
    <source>
        <strain evidence="2 3">1NDH17</strain>
    </source>
</reference>
<gene>
    <name evidence="2" type="ORF">K3152_01040</name>
</gene>
<accession>A0ABS7IUH4</accession>
<evidence type="ECO:0000313" key="3">
    <source>
        <dbReference type="Proteomes" id="UP000783253"/>
    </source>
</evidence>
<protein>
    <submittedName>
        <fullName evidence="2">GNAT family N-acetyltransferase</fullName>
    </submittedName>
</protein>
<dbReference type="Pfam" id="PF13302">
    <property type="entry name" value="Acetyltransf_3"/>
    <property type="match status" value="1"/>
</dbReference>
<dbReference type="InterPro" id="IPR016181">
    <property type="entry name" value="Acyl_CoA_acyltransferase"/>
</dbReference>
<dbReference type="Proteomes" id="UP000783253">
    <property type="component" value="Unassembled WGS sequence"/>
</dbReference>
<dbReference type="InterPro" id="IPR051531">
    <property type="entry name" value="N-acetyltransferase"/>
</dbReference>
<dbReference type="Gene3D" id="3.40.630.30">
    <property type="match status" value="1"/>
</dbReference>
<feature type="domain" description="N-acetyltransferase" evidence="1">
    <location>
        <begin position="8"/>
        <end position="171"/>
    </location>
</feature>
<sequence>MFHVTERLLLRPAWPEDAEALFGGIADKGVVRNLASAPWPYLPEHARQFVMREAEPLYPKFLITRPGAKGSELIGCIGIDPGEGGTELGYWIARPAWGQGFATEAGRGILEVARLLGHTRLRAGHFTDNPASGKVLRKLGFVPTGKSAMRHSCGRGEEAECVMFRLELEAETGPSLQAA</sequence>
<dbReference type="SUPFAM" id="SSF55729">
    <property type="entry name" value="Acyl-CoA N-acyltransferases (Nat)"/>
    <property type="match status" value="1"/>
</dbReference>
<keyword evidence="3" id="KW-1185">Reference proteome</keyword>
<dbReference type="InterPro" id="IPR000182">
    <property type="entry name" value="GNAT_dom"/>
</dbReference>
<dbReference type="RefSeq" id="WP_221572251.1">
    <property type="nucleotide sequence ID" value="NZ_JAIGNK010000001.1"/>
</dbReference>
<evidence type="ECO:0000313" key="2">
    <source>
        <dbReference type="EMBL" id="MBX7456823.1"/>
    </source>
</evidence>
<dbReference type="PROSITE" id="PS51186">
    <property type="entry name" value="GNAT"/>
    <property type="match status" value="1"/>
</dbReference>
<organism evidence="2 3">
    <name type="scientific">Qipengyuania polymorpha</name>
    <dbReference type="NCBI Taxonomy" id="2867234"/>
    <lineage>
        <taxon>Bacteria</taxon>
        <taxon>Pseudomonadati</taxon>
        <taxon>Pseudomonadota</taxon>
        <taxon>Alphaproteobacteria</taxon>
        <taxon>Sphingomonadales</taxon>
        <taxon>Erythrobacteraceae</taxon>
        <taxon>Qipengyuania</taxon>
    </lineage>
</organism>
<comment type="caution">
    <text evidence="2">The sequence shown here is derived from an EMBL/GenBank/DDBJ whole genome shotgun (WGS) entry which is preliminary data.</text>
</comment>
<dbReference type="PANTHER" id="PTHR43792">
    <property type="entry name" value="GNAT FAMILY, PUTATIVE (AFU_ORTHOLOGUE AFUA_3G00765)-RELATED-RELATED"/>
    <property type="match status" value="1"/>
</dbReference>
<evidence type="ECO:0000259" key="1">
    <source>
        <dbReference type="PROSITE" id="PS51186"/>
    </source>
</evidence>
<name>A0ABS7IUH4_9SPHN</name>